<protein>
    <submittedName>
        <fullName evidence="1">Uncharacterized protein</fullName>
    </submittedName>
</protein>
<dbReference type="Proteomes" id="UP001465153">
    <property type="component" value="Unassembled WGS sequence"/>
</dbReference>
<evidence type="ECO:0000313" key="1">
    <source>
        <dbReference type="EMBL" id="GAA6168465.1"/>
    </source>
</evidence>
<organism evidence="1 2">
    <name type="scientific">Sessilibacter corallicola</name>
    <dbReference type="NCBI Taxonomy" id="2904075"/>
    <lineage>
        <taxon>Bacteria</taxon>
        <taxon>Pseudomonadati</taxon>
        <taxon>Pseudomonadota</taxon>
        <taxon>Gammaproteobacteria</taxon>
        <taxon>Cellvibrionales</taxon>
        <taxon>Cellvibrionaceae</taxon>
        <taxon>Sessilibacter</taxon>
    </lineage>
</organism>
<sequence length="74" mass="8026">MKKLFSVVAVMGLAALVGSFEYKKGISNSSVDIEEPQTVLNPDGSKMYFAPVIIIKPPRECDTFGFTGLREGLS</sequence>
<dbReference type="EMBL" id="BAABWN010000007">
    <property type="protein sequence ID" value="GAA6168465.1"/>
    <property type="molecule type" value="Genomic_DNA"/>
</dbReference>
<gene>
    <name evidence="1" type="ORF">NBRC116591_22760</name>
</gene>
<evidence type="ECO:0000313" key="2">
    <source>
        <dbReference type="Proteomes" id="UP001465153"/>
    </source>
</evidence>
<keyword evidence="2" id="KW-1185">Reference proteome</keyword>
<accession>A0ABQ0AA29</accession>
<name>A0ABQ0AA29_9GAMM</name>
<comment type="caution">
    <text evidence="1">The sequence shown here is derived from an EMBL/GenBank/DDBJ whole genome shotgun (WGS) entry which is preliminary data.</text>
</comment>
<dbReference type="RefSeq" id="WP_353303171.1">
    <property type="nucleotide sequence ID" value="NZ_BAABWN010000007.1"/>
</dbReference>
<proteinExistence type="predicted"/>
<reference evidence="1 2" key="1">
    <citation type="submission" date="2024-04" db="EMBL/GenBank/DDBJ databases">
        <title>Draft genome sequence of Sessilibacter corallicola NBRC 116591.</title>
        <authorList>
            <person name="Miyakawa T."/>
            <person name="Kusuya Y."/>
            <person name="Miura T."/>
        </authorList>
    </citation>
    <scope>NUCLEOTIDE SEQUENCE [LARGE SCALE GENOMIC DNA]</scope>
    <source>
        <strain evidence="1 2">KU-00831-HH</strain>
    </source>
</reference>